<dbReference type="NCBIfam" id="TIGR02283">
    <property type="entry name" value="MltB_2"/>
    <property type="match status" value="1"/>
</dbReference>
<gene>
    <name evidence="3" type="ORF">AKJ29_10825</name>
</gene>
<dbReference type="GO" id="GO:0009253">
    <property type="term" value="P:peptidoglycan catabolic process"/>
    <property type="evidence" value="ECO:0007669"/>
    <property type="project" value="TreeGrafter"/>
</dbReference>
<dbReference type="PROSITE" id="PS51257">
    <property type="entry name" value="PROKAR_LIPOPROTEIN"/>
    <property type="match status" value="1"/>
</dbReference>
<dbReference type="AlphaFoldDB" id="A0A0P7IVI5"/>
<evidence type="ECO:0000259" key="2">
    <source>
        <dbReference type="Pfam" id="PF13406"/>
    </source>
</evidence>
<dbReference type="Pfam" id="PF13406">
    <property type="entry name" value="SLT_2"/>
    <property type="match status" value="1"/>
</dbReference>
<evidence type="ECO:0000259" key="1">
    <source>
        <dbReference type="Pfam" id="PF01471"/>
    </source>
</evidence>
<dbReference type="FunFam" id="1.10.8.350:FF:000001">
    <property type="entry name" value="Lytic murein transglycosylase B"/>
    <property type="match status" value="1"/>
</dbReference>
<dbReference type="InterPro" id="IPR002477">
    <property type="entry name" value="Peptidoglycan-bd-like"/>
</dbReference>
<proteinExistence type="predicted"/>
<dbReference type="GO" id="GO:0008933">
    <property type="term" value="F:peptidoglycan lytic transglycosylase activity"/>
    <property type="evidence" value="ECO:0007669"/>
    <property type="project" value="TreeGrafter"/>
</dbReference>
<dbReference type="Gene3D" id="1.10.101.10">
    <property type="entry name" value="PGBD-like superfamily/PGBD"/>
    <property type="match status" value="1"/>
</dbReference>
<protein>
    <submittedName>
        <fullName evidence="3">Peptidoglycan-binding protein</fullName>
    </submittedName>
</protein>
<sequence length="378" mass="40794">MMDRRQFTTGVAGAMTAALLTGCQSNAESRAGPRASSQAKRFQPQHHAGFEAWVEGAFARARAKGISSRTLARARPTIGFLPEVVEIDRNQTEFTRSFEDYMAIATSENRVSTGRAKLREHAGLLGRIERQYGVEKEVVVAVWGLESRYGTRKGDVPTLSALGTLAFDGRRGRLFERQFQAALRILDNGDIAPAQMMGSWAGAMGHTQFMPTSYLSFAVDFDGDGQRDIWGADPTDALASAAAYLSRNGWRKGARWGQESADGAVVPGGANGPRFDKGPNYRVLGSYNNAQKYIIGVGVLSDLLAGRPGLRHQFGPDIHGMRLKDRIALQKGLARAGFDVGEPDGVIGPKTLAAIRGFEQAQGLPVTGQPSLALLARM</sequence>
<dbReference type="InterPro" id="IPR011970">
    <property type="entry name" value="MltB_2"/>
</dbReference>
<dbReference type="InterPro" id="IPR036365">
    <property type="entry name" value="PGBD-like_sf"/>
</dbReference>
<dbReference type="InterPro" id="IPR043426">
    <property type="entry name" value="MltB-like"/>
</dbReference>
<dbReference type="STRING" id="154981.AKJ29_10825"/>
<comment type="caution">
    <text evidence="3">The sequence shown here is derived from an EMBL/GenBank/DDBJ whole genome shotgun (WGS) entry which is preliminary data.</text>
</comment>
<dbReference type="InterPro" id="IPR023346">
    <property type="entry name" value="Lysozyme-like_dom_sf"/>
</dbReference>
<dbReference type="Pfam" id="PF01471">
    <property type="entry name" value="PG_binding_1"/>
    <property type="match status" value="1"/>
</dbReference>
<feature type="domain" description="Transglycosylase SLT" evidence="2">
    <location>
        <begin position="50"/>
        <end position="259"/>
    </location>
</feature>
<dbReference type="InterPro" id="IPR031304">
    <property type="entry name" value="SLT_2"/>
</dbReference>
<dbReference type="EMBL" id="LKBA01000006">
    <property type="protein sequence ID" value="KPN63188.1"/>
    <property type="molecule type" value="Genomic_DNA"/>
</dbReference>
<dbReference type="InterPro" id="IPR036366">
    <property type="entry name" value="PGBDSf"/>
</dbReference>
<name>A0A0P7IVI5_9RHOB</name>
<dbReference type="Proteomes" id="UP000050471">
    <property type="component" value="Unassembled WGS sequence"/>
</dbReference>
<dbReference type="SUPFAM" id="SSF47090">
    <property type="entry name" value="PGBD-like"/>
    <property type="match status" value="1"/>
</dbReference>
<dbReference type="PANTHER" id="PTHR30163">
    <property type="entry name" value="MEMBRANE-BOUND LYTIC MUREIN TRANSGLYCOSYLASE B"/>
    <property type="match status" value="1"/>
</dbReference>
<dbReference type="OrthoDB" id="9808544at2"/>
<dbReference type="Gene3D" id="1.10.530.10">
    <property type="match status" value="1"/>
</dbReference>
<organism evidence="3 4">
    <name type="scientific">Aliiroseovarius crassostreae</name>
    <dbReference type="NCBI Taxonomy" id="154981"/>
    <lineage>
        <taxon>Bacteria</taxon>
        <taxon>Pseudomonadati</taxon>
        <taxon>Pseudomonadota</taxon>
        <taxon>Alphaproteobacteria</taxon>
        <taxon>Rhodobacterales</taxon>
        <taxon>Paracoccaceae</taxon>
        <taxon>Aliiroseovarius</taxon>
    </lineage>
</organism>
<feature type="domain" description="Peptidoglycan binding-like" evidence="1">
    <location>
        <begin position="324"/>
        <end position="378"/>
    </location>
</feature>
<accession>A0A0P7IVI5</accession>
<reference evidence="3 4" key="1">
    <citation type="submission" date="2015-09" db="EMBL/GenBank/DDBJ databases">
        <title>Draft genome sequence of Aliiroseovarius crassostreae CV919-312TSm, the causative agent of Roseovarius Oyster Disease (formerly Juvenile Oyster Disease).</title>
        <authorList>
            <person name="Kessner L."/>
            <person name="Spinard E."/>
            <person name="Nelson D."/>
        </authorList>
    </citation>
    <scope>NUCLEOTIDE SEQUENCE [LARGE SCALE GENOMIC DNA]</scope>
    <source>
        <strain evidence="3 4">CV919-312</strain>
    </source>
</reference>
<dbReference type="PANTHER" id="PTHR30163:SF8">
    <property type="entry name" value="LYTIC MUREIN TRANSGLYCOSYLASE"/>
    <property type="match status" value="1"/>
</dbReference>
<dbReference type="Gene3D" id="1.10.8.350">
    <property type="entry name" value="Bacterial muramidase"/>
    <property type="match status" value="1"/>
</dbReference>
<evidence type="ECO:0000313" key="3">
    <source>
        <dbReference type="EMBL" id="KPN63188.1"/>
    </source>
</evidence>
<evidence type="ECO:0000313" key="4">
    <source>
        <dbReference type="Proteomes" id="UP000050471"/>
    </source>
</evidence>
<keyword evidence="4" id="KW-1185">Reference proteome</keyword>
<dbReference type="SUPFAM" id="SSF53955">
    <property type="entry name" value="Lysozyme-like"/>
    <property type="match status" value="1"/>
</dbReference>